<dbReference type="GO" id="GO:0001510">
    <property type="term" value="P:RNA methylation"/>
    <property type="evidence" value="ECO:0007669"/>
    <property type="project" value="InterPro"/>
</dbReference>
<evidence type="ECO:0000256" key="4">
    <source>
        <dbReference type="ARBA" id="ARBA00022884"/>
    </source>
</evidence>
<dbReference type="GeneID" id="119719344"/>
<feature type="domain" description="SAM-dependent MTase RsmB/NOP-type" evidence="6">
    <location>
        <begin position="151"/>
        <end position="468"/>
    </location>
</feature>
<organism evidence="7 8">
    <name type="scientific">Patiria miniata</name>
    <name type="common">Bat star</name>
    <name type="synonym">Asterina miniata</name>
    <dbReference type="NCBI Taxonomy" id="46514"/>
    <lineage>
        <taxon>Eukaryota</taxon>
        <taxon>Metazoa</taxon>
        <taxon>Echinodermata</taxon>
        <taxon>Eleutherozoa</taxon>
        <taxon>Asterozoa</taxon>
        <taxon>Asteroidea</taxon>
        <taxon>Valvatacea</taxon>
        <taxon>Valvatida</taxon>
        <taxon>Asterinidae</taxon>
        <taxon>Patiria</taxon>
    </lineage>
</organism>
<dbReference type="EnsemblMetazoa" id="XM_038188761.1">
    <property type="protein sequence ID" value="XP_038044689.1"/>
    <property type="gene ID" value="LOC119719344"/>
</dbReference>
<proteinExistence type="inferred from homology"/>
<dbReference type="CDD" id="cd21150">
    <property type="entry name" value="PUA_NSun6-like"/>
    <property type="match status" value="1"/>
</dbReference>
<keyword evidence="1 5" id="KW-0489">Methyltransferase</keyword>
<reference evidence="7" key="1">
    <citation type="submission" date="2022-11" db="UniProtKB">
        <authorList>
            <consortium name="EnsemblMetazoa"/>
        </authorList>
    </citation>
    <scope>IDENTIFICATION</scope>
</reference>
<dbReference type="Pfam" id="PF01189">
    <property type="entry name" value="Methyltr_RsmB-F"/>
    <property type="match status" value="1"/>
</dbReference>
<feature type="binding site" evidence="5">
    <location>
        <begin position="252"/>
        <end position="258"/>
    </location>
    <ligand>
        <name>S-adenosyl-L-methionine</name>
        <dbReference type="ChEBI" id="CHEBI:59789"/>
    </ligand>
</feature>
<evidence type="ECO:0000256" key="2">
    <source>
        <dbReference type="ARBA" id="ARBA00022679"/>
    </source>
</evidence>
<accession>A0A913YY59</accession>
<dbReference type="CTD" id="221078"/>
<evidence type="ECO:0000256" key="3">
    <source>
        <dbReference type="ARBA" id="ARBA00022691"/>
    </source>
</evidence>
<dbReference type="Gene3D" id="2.30.130.10">
    <property type="entry name" value="PUA domain"/>
    <property type="match status" value="1"/>
</dbReference>
<dbReference type="InterPro" id="IPR001678">
    <property type="entry name" value="MeTrfase_RsmB-F_NOP2_dom"/>
</dbReference>
<dbReference type="RefSeq" id="XP_038044689.1">
    <property type="nucleotide sequence ID" value="XM_038188761.1"/>
</dbReference>
<feature type="binding site" evidence="5">
    <location>
        <position position="338"/>
    </location>
    <ligand>
        <name>S-adenosyl-L-methionine</name>
        <dbReference type="ChEBI" id="CHEBI:59789"/>
    </ligand>
</feature>
<dbReference type="Gene3D" id="3.40.50.150">
    <property type="entry name" value="Vaccinia Virus protein VP39"/>
    <property type="match status" value="1"/>
</dbReference>
<dbReference type="InterPro" id="IPR023267">
    <property type="entry name" value="RCMT"/>
</dbReference>
<dbReference type="SUPFAM" id="SSF88697">
    <property type="entry name" value="PUA domain-like"/>
    <property type="match status" value="1"/>
</dbReference>
<dbReference type="SUPFAM" id="SSF53335">
    <property type="entry name" value="S-adenosyl-L-methionine-dependent methyltransferases"/>
    <property type="match status" value="1"/>
</dbReference>
<evidence type="ECO:0000256" key="1">
    <source>
        <dbReference type="ARBA" id="ARBA00022603"/>
    </source>
</evidence>
<dbReference type="PROSITE" id="PS51686">
    <property type="entry name" value="SAM_MT_RSMB_NOP"/>
    <property type="match status" value="1"/>
</dbReference>
<evidence type="ECO:0000313" key="8">
    <source>
        <dbReference type="Proteomes" id="UP000887568"/>
    </source>
</evidence>
<dbReference type="OrthoDB" id="260824at2759"/>
<sequence>MASVMLPEVTFQLDVKEHLEKCFLNEKAIAQVGEDVCKERWTNLLTALSYPPACTVLRVSTLHHSKEDTKQYLSQVLHQQYSLKDRPPADVNDHTNLDDTVVISSSSVAGTSRIPVIPSSKQVIVDRQCGLAVMRGADIYAPGVLAASIDMVEGDNVSVYVDVNGLCRRGLTKPFDGAKVFLGNGHVVMSRRELFVTNSEPRGVAVRLCEPVFDCPSLNGILTDRLFLQNLPSIVVGHVLNPVAGNRVLDMCAAPGGKTTHLASLMKDQGVLIALDKSQNKLNKVKQNARRLGLSCIQAFSYDSTKACSRDMVKLSNHDTEINAPPYPPETFDCILLDAPCSGLGQRPQICNQLQLSELKSYPAYQRKFLTTAVELLRPGGTLVYSTCTVTLAENEGMVEWILNTFPQLALSQQIPHLGGCGFEGTDLDVQHLSKLQRFHPVTSYTSASPTHCNLDTIGFFIAKFIKRMECEQTG</sequence>
<keyword evidence="3 5" id="KW-0949">S-adenosyl-L-methionine</keyword>
<dbReference type="PROSITE" id="PS50890">
    <property type="entry name" value="PUA"/>
    <property type="match status" value="1"/>
</dbReference>
<protein>
    <recommendedName>
        <fullName evidence="6">SAM-dependent MTase RsmB/NOP-type domain-containing protein</fullName>
    </recommendedName>
</protein>
<keyword evidence="4 5" id="KW-0694">RNA-binding</keyword>
<dbReference type="PRINTS" id="PR02008">
    <property type="entry name" value="RCMTFAMILY"/>
</dbReference>
<evidence type="ECO:0000313" key="7">
    <source>
        <dbReference type="EnsemblMetazoa" id="XP_038044689.1"/>
    </source>
</evidence>
<keyword evidence="8" id="KW-1185">Reference proteome</keyword>
<dbReference type="PANTHER" id="PTHR22807:SF34">
    <property type="entry name" value="TRNA (CYTOSINE(72)-C(5))-METHYLTRANSFERASE NSUN6"/>
    <property type="match status" value="1"/>
</dbReference>
<dbReference type="Proteomes" id="UP000887568">
    <property type="component" value="Unplaced"/>
</dbReference>
<comment type="similarity">
    <text evidence="5">Belongs to the class I-like SAM-binding methyltransferase superfamily. RsmB/NOP family.</text>
</comment>
<dbReference type="PANTHER" id="PTHR22807">
    <property type="entry name" value="NOP2 YEAST -RELATED NOL1/NOP2/FMU SUN DOMAIN-CONTAINING"/>
    <property type="match status" value="1"/>
</dbReference>
<feature type="binding site" evidence="5">
    <location>
        <position position="303"/>
    </location>
    <ligand>
        <name>S-adenosyl-L-methionine</name>
        <dbReference type="ChEBI" id="CHEBI:59789"/>
    </ligand>
</feature>
<feature type="binding site" evidence="5">
    <location>
        <position position="276"/>
    </location>
    <ligand>
        <name>S-adenosyl-L-methionine</name>
        <dbReference type="ChEBI" id="CHEBI:59789"/>
    </ligand>
</feature>
<evidence type="ECO:0000259" key="6">
    <source>
        <dbReference type="PROSITE" id="PS51686"/>
    </source>
</evidence>
<dbReference type="GO" id="GO:0008173">
    <property type="term" value="F:RNA methyltransferase activity"/>
    <property type="evidence" value="ECO:0007669"/>
    <property type="project" value="InterPro"/>
</dbReference>
<evidence type="ECO:0000256" key="5">
    <source>
        <dbReference type="PROSITE-ProRule" id="PRU01023"/>
    </source>
</evidence>
<dbReference type="CDD" id="cd02440">
    <property type="entry name" value="AdoMet_MTases"/>
    <property type="match status" value="1"/>
</dbReference>
<dbReference type="InterPro" id="IPR029063">
    <property type="entry name" value="SAM-dependent_MTases_sf"/>
</dbReference>
<dbReference type="InterPro" id="IPR036974">
    <property type="entry name" value="PUA_sf"/>
</dbReference>
<name>A0A913YY59_PATMI</name>
<dbReference type="OMA" id="YQGAMLY"/>
<dbReference type="InterPro" id="IPR015947">
    <property type="entry name" value="PUA-like_sf"/>
</dbReference>
<dbReference type="GO" id="GO:0003723">
    <property type="term" value="F:RNA binding"/>
    <property type="evidence" value="ECO:0007669"/>
    <property type="project" value="UniProtKB-UniRule"/>
</dbReference>
<keyword evidence="2 5" id="KW-0808">Transferase</keyword>
<dbReference type="InterPro" id="IPR049560">
    <property type="entry name" value="MeTrfase_RsmB-F_NOP2_cat"/>
</dbReference>
<dbReference type="AlphaFoldDB" id="A0A913YY59"/>
<feature type="active site" description="Nucleophile" evidence="5">
    <location>
        <position position="388"/>
    </location>
</feature>